<evidence type="ECO:0000256" key="1">
    <source>
        <dbReference type="ARBA" id="ARBA00022450"/>
    </source>
</evidence>
<dbReference type="OrthoDB" id="9778383at2"/>
<organism evidence="4 5">
    <name type="scientific">Clostridium botulinum B2 450</name>
    <dbReference type="NCBI Taxonomy" id="1379739"/>
    <lineage>
        <taxon>Bacteria</taxon>
        <taxon>Bacillati</taxon>
        <taxon>Bacillota</taxon>
        <taxon>Clostridia</taxon>
        <taxon>Eubacteriales</taxon>
        <taxon>Clostridiaceae</taxon>
        <taxon>Clostridium</taxon>
    </lineage>
</organism>
<dbReference type="PATRIC" id="fig|1379739.3.peg.2931"/>
<dbReference type="SUPFAM" id="SSF47336">
    <property type="entry name" value="ACP-like"/>
    <property type="match status" value="1"/>
</dbReference>
<dbReference type="AlphaFoldDB" id="A0A0D1AMM8"/>
<dbReference type="PANTHER" id="PTHR44845">
    <property type="entry name" value="CARRIER DOMAIN-CONTAINING PROTEIN"/>
    <property type="match status" value="1"/>
</dbReference>
<keyword evidence="2" id="KW-0597">Phosphoprotein</keyword>
<dbReference type="InterPro" id="IPR020845">
    <property type="entry name" value="AMP-binding_CS"/>
</dbReference>
<dbReference type="Gene3D" id="3.40.50.12780">
    <property type="entry name" value="N-terminal domain of ligase-like"/>
    <property type="match status" value="1"/>
</dbReference>
<evidence type="ECO:0000313" key="4">
    <source>
        <dbReference type="EMBL" id="KIS24399.1"/>
    </source>
</evidence>
<reference evidence="4 5" key="1">
    <citation type="submission" date="2014-06" db="EMBL/GenBank/DDBJ databases">
        <title>Genome characterization of distinct group I Clostridium botulinum lineages.</title>
        <authorList>
            <person name="Giordani F."/>
            <person name="Anselmo A."/>
            <person name="Fillo S."/>
            <person name="Palozzi A.M."/>
            <person name="Fortunato A."/>
            <person name="Gentile B."/>
            <person name="Ciammaruconi A."/>
            <person name="Anniballi F."/>
            <person name="De Medici D."/>
            <person name="Lista F."/>
        </authorList>
    </citation>
    <scope>NUCLEOTIDE SEQUENCE [LARGE SCALE GENOMIC DNA]</scope>
    <source>
        <strain evidence="4 5">B2 450</strain>
    </source>
</reference>
<dbReference type="Gene3D" id="1.10.1200.10">
    <property type="entry name" value="ACP-like"/>
    <property type="match status" value="1"/>
</dbReference>
<dbReference type="SUPFAM" id="SSF56801">
    <property type="entry name" value="Acetyl-CoA synthetase-like"/>
    <property type="match status" value="1"/>
</dbReference>
<dbReference type="Pfam" id="PF00550">
    <property type="entry name" value="PP-binding"/>
    <property type="match status" value="1"/>
</dbReference>
<name>A0A0D1AMM8_CLOBO</name>
<dbReference type="PROSITE" id="PS00455">
    <property type="entry name" value="AMP_BINDING"/>
    <property type="match status" value="1"/>
</dbReference>
<dbReference type="PANTHER" id="PTHR44845:SF6">
    <property type="entry name" value="BETA-ALANINE-ACTIVATING ENZYME"/>
    <property type="match status" value="1"/>
</dbReference>
<dbReference type="PROSITE" id="PS50075">
    <property type="entry name" value="CARRIER"/>
    <property type="match status" value="1"/>
</dbReference>
<dbReference type="HOGENOM" id="CLU_000022_2_12_9"/>
<dbReference type="EMBL" id="JXSU01000007">
    <property type="protein sequence ID" value="KIS24399.1"/>
    <property type="molecule type" value="Genomic_DNA"/>
</dbReference>
<dbReference type="Proteomes" id="UP000032250">
    <property type="component" value="Unassembled WGS sequence"/>
</dbReference>
<dbReference type="InterPro" id="IPR020459">
    <property type="entry name" value="AMP-binding"/>
</dbReference>
<dbReference type="Pfam" id="PF00501">
    <property type="entry name" value="AMP-binding"/>
    <property type="match status" value="1"/>
</dbReference>
<dbReference type="CDD" id="cd05930">
    <property type="entry name" value="A_NRPS"/>
    <property type="match status" value="1"/>
</dbReference>
<dbReference type="InterPro" id="IPR000873">
    <property type="entry name" value="AMP-dep_synth/lig_dom"/>
</dbReference>
<dbReference type="PRINTS" id="PR00154">
    <property type="entry name" value="AMPBINDING"/>
</dbReference>
<dbReference type="Gene3D" id="3.30.300.30">
    <property type="match status" value="1"/>
</dbReference>
<feature type="domain" description="Carrier" evidence="3">
    <location>
        <begin position="537"/>
        <end position="609"/>
    </location>
</feature>
<gene>
    <name evidence="4" type="ORF">N495_12730</name>
</gene>
<dbReference type="InterPro" id="IPR009081">
    <property type="entry name" value="PP-bd_ACP"/>
</dbReference>
<dbReference type="InterPro" id="IPR045851">
    <property type="entry name" value="AMP-bd_C_sf"/>
</dbReference>
<evidence type="ECO:0000256" key="2">
    <source>
        <dbReference type="ARBA" id="ARBA00022553"/>
    </source>
</evidence>
<dbReference type="SMART" id="SM01294">
    <property type="entry name" value="PKS_PP_betabranch"/>
    <property type="match status" value="1"/>
</dbReference>
<protein>
    <submittedName>
        <fullName evidence="4">Peptide synthetase</fullName>
    </submittedName>
</protein>
<comment type="caution">
    <text evidence="4">The sequence shown here is derived from an EMBL/GenBank/DDBJ whole genome shotgun (WGS) entry which is preliminary data.</text>
</comment>
<evidence type="ECO:0000313" key="5">
    <source>
        <dbReference type="Proteomes" id="UP000032250"/>
    </source>
</evidence>
<dbReference type="RefSeq" id="WP_003484600.1">
    <property type="nucleotide sequence ID" value="NZ_JXSU01000007.1"/>
</dbReference>
<keyword evidence="1" id="KW-0596">Phosphopantetheine</keyword>
<dbReference type="InterPro" id="IPR042099">
    <property type="entry name" value="ANL_N_sf"/>
</dbReference>
<evidence type="ECO:0000259" key="3">
    <source>
        <dbReference type="PROSITE" id="PS50075"/>
    </source>
</evidence>
<sequence length="609" mass="70359">MDRKYFEKQQREDSILVGQDILSFRYNNSRTDTTIISCLRKIVNLSKEKVAIIDNETKITYGYFMKRVNALSNFLLNQKEFERTSPITLILNGNYLRYVCVYGVLASGGYYLPIEPELNNINTIISLVERSKSKVVITNREYVNILKEKISESVKLIIIEDLYFSSLDSAENVIDIKADDPAYMIYTSGSTGVPKGVIIPHRAVVNLVNALYVNFRLTKKDRGVAFTSFSFDSCGCDIYPYLLNEVPLVCIEKRKQYVYDIEKLNKFCIDNMISIMFLPTVLAEKFITVDNNVLRVLYFGGEKFCKNKVTNYELFNSYGLTETGILNTVYKIKGDEREIPLGDPIINSGILILDDEDKIIPKGKLGEIAIFGSGIAIEYDNNTELTNKKFIKLKEMGNLRCCKTGDLGYINENDNLYFKGRKDKQVKISGYRIELDEIRFYLQKYDCIELSIPMVIKKGELSLLVNFYVAKEVLDEELINKFLSKYLPFYMVPLCHINIKDVPYTTNGKVDYNRLQKIFENKKEKVHLKSNLLYSKLKLREFLIDSYANILKMDKDEIMEDVSFFEMGGDSLKAMKLQWYIQDELGVEVDISKIYEEFSIKKLLNLILI</sequence>
<proteinExistence type="predicted"/>
<dbReference type="InterPro" id="IPR036736">
    <property type="entry name" value="ACP-like_sf"/>
</dbReference>
<accession>A0A0D1AMM8</accession>